<dbReference type="InterPro" id="IPR045339">
    <property type="entry name" value="DUF6534"/>
</dbReference>
<evidence type="ECO:0000256" key="1">
    <source>
        <dbReference type="SAM" id="Phobius"/>
    </source>
</evidence>
<keyword evidence="4" id="KW-1185">Reference proteome</keyword>
<protein>
    <recommendedName>
        <fullName evidence="2">DUF6534 domain-containing protein</fullName>
    </recommendedName>
</protein>
<evidence type="ECO:0000259" key="2">
    <source>
        <dbReference type="Pfam" id="PF20152"/>
    </source>
</evidence>
<evidence type="ECO:0000313" key="3">
    <source>
        <dbReference type="EMBL" id="KAK7464972.1"/>
    </source>
</evidence>
<dbReference type="Proteomes" id="UP001498398">
    <property type="component" value="Unassembled WGS sequence"/>
</dbReference>
<evidence type="ECO:0000313" key="4">
    <source>
        <dbReference type="Proteomes" id="UP001498398"/>
    </source>
</evidence>
<dbReference type="PANTHER" id="PTHR40465:SF1">
    <property type="entry name" value="DUF6534 DOMAIN-CONTAINING PROTEIN"/>
    <property type="match status" value="1"/>
</dbReference>
<reference evidence="3 4" key="1">
    <citation type="submission" date="2024-01" db="EMBL/GenBank/DDBJ databases">
        <title>A draft genome for the cacao thread blight pathogen Marasmiellus scandens.</title>
        <authorList>
            <person name="Baruah I.K."/>
            <person name="Leung J."/>
            <person name="Bukari Y."/>
            <person name="Amoako-Attah I."/>
            <person name="Meinhardt L.W."/>
            <person name="Bailey B.A."/>
            <person name="Cohen S.P."/>
        </authorList>
    </citation>
    <scope>NUCLEOTIDE SEQUENCE [LARGE SCALE GENOMIC DNA]</scope>
    <source>
        <strain evidence="3 4">GH-19</strain>
    </source>
</reference>
<dbReference type="Pfam" id="PF20152">
    <property type="entry name" value="DUF6534"/>
    <property type="match status" value="1"/>
</dbReference>
<keyword evidence="1" id="KW-0472">Membrane</keyword>
<gene>
    <name evidence="3" type="ORF">VKT23_006181</name>
</gene>
<feature type="domain" description="DUF6534" evidence="2">
    <location>
        <begin position="122"/>
        <end position="208"/>
    </location>
</feature>
<dbReference type="PANTHER" id="PTHR40465">
    <property type="entry name" value="CHROMOSOME 1, WHOLE GENOME SHOTGUN SEQUENCE"/>
    <property type="match status" value="1"/>
</dbReference>
<keyword evidence="1" id="KW-1133">Transmembrane helix</keyword>
<comment type="caution">
    <text evidence="3">The sequence shown here is derived from an EMBL/GenBank/DDBJ whole genome shotgun (WGS) entry which is preliminary data.</text>
</comment>
<proteinExistence type="predicted"/>
<organism evidence="3 4">
    <name type="scientific">Marasmiellus scandens</name>
    <dbReference type="NCBI Taxonomy" id="2682957"/>
    <lineage>
        <taxon>Eukaryota</taxon>
        <taxon>Fungi</taxon>
        <taxon>Dikarya</taxon>
        <taxon>Basidiomycota</taxon>
        <taxon>Agaricomycotina</taxon>
        <taxon>Agaricomycetes</taxon>
        <taxon>Agaricomycetidae</taxon>
        <taxon>Agaricales</taxon>
        <taxon>Marasmiineae</taxon>
        <taxon>Omphalotaceae</taxon>
        <taxon>Marasmiellus</taxon>
    </lineage>
</organism>
<feature type="transmembrane region" description="Helical" evidence="1">
    <location>
        <begin position="44"/>
        <end position="66"/>
    </location>
</feature>
<keyword evidence="1" id="KW-0812">Transmembrane</keyword>
<feature type="transmembrane region" description="Helical" evidence="1">
    <location>
        <begin position="73"/>
        <end position="95"/>
    </location>
</feature>
<sequence length="312" mass="33828">MSGPPLPTRPTPLSPSAFASTFGGILTCGWFSILLYGVSLLQVASLFDFIIVVSVQGFFAKLMFYLMKGVKRYVLIVGFTLFVLSEFAFGIVWVVKEFQSTSIAALAAVIPKTIVPLRILRMLSDTITTLALCATLYDAKVHFKPSIKLVRTMIIYAMNRFVLTTIVGCVQTVVMLVNPHNQAILAVDMISAHLYINSFLAALNARDHVRGIGMGAAFVDVSSSEGQSSGYTFNVNRSRTANVNLPGVSAHEARAGGLDLAGGRSKSRQRGESVGSLKGVQIEVEVEREEFVLNDMALRQDNQKGSTESHVA</sequence>
<feature type="transmembrane region" description="Helical" evidence="1">
    <location>
        <begin position="17"/>
        <end position="38"/>
    </location>
</feature>
<accession>A0ABR1JSR8</accession>
<name>A0ABR1JSR8_9AGAR</name>
<dbReference type="EMBL" id="JBANRG010000007">
    <property type="protein sequence ID" value="KAK7464972.1"/>
    <property type="molecule type" value="Genomic_DNA"/>
</dbReference>